<proteinExistence type="predicted"/>
<name>A0A1C6T3H1_9ACTN</name>
<protein>
    <recommendedName>
        <fullName evidence="3">GIY-YIG domain-containing protein</fullName>
    </recommendedName>
</protein>
<evidence type="ECO:0000313" key="1">
    <source>
        <dbReference type="EMBL" id="SCL36189.1"/>
    </source>
</evidence>
<reference evidence="2" key="1">
    <citation type="submission" date="2016-06" db="EMBL/GenBank/DDBJ databases">
        <authorList>
            <person name="Varghese N."/>
            <person name="Submissions Spin"/>
        </authorList>
    </citation>
    <scope>NUCLEOTIDE SEQUENCE [LARGE SCALE GENOMIC DNA]</scope>
    <source>
        <strain evidence="2">DSM 45431</strain>
    </source>
</reference>
<accession>A0A1C6T3H1</accession>
<organism evidence="1 2">
    <name type="scientific">Micromonospora rhizosphaerae</name>
    <dbReference type="NCBI Taxonomy" id="568872"/>
    <lineage>
        <taxon>Bacteria</taxon>
        <taxon>Bacillati</taxon>
        <taxon>Actinomycetota</taxon>
        <taxon>Actinomycetes</taxon>
        <taxon>Micromonosporales</taxon>
        <taxon>Micromonosporaceae</taxon>
        <taxon>Micromonospora</taxon>
    </lineage>
</organism>
<dbReference type="AlphaFoldDB" id="A0A1C6T3H1"/>
<sequence>MSSSRATPALAWSGWLPLGDRPVRLQVPQGPGLYQVRRIGDSALAYVGQTAELRRRLGQLCVLYRDEMPYNDPHTAAPCLWVMRNAEGAKFEFSIAEFAGDVRERKMAECVVLSQHRTRFGRSPTANFGRMPDGWVKSTGNTAALVRAGRRARGYQDSRASRPADQNPVLDLGRAPTACDWAQLPWSSWSSGPVAEPMVGVYRIRRPGQTRLVYIGQGLIRARLAAHAAKSQLEGHRQGAAFSQPLESSWAGLPGCSPTQLLEIECDLIASHALTTGFAPEAQFLG</sequence>
<dbReference type="Proteomes" id="UP000199413">
    <property type="component" value="Unassembled WGS sequence"/>
</dbReference>
<gene>
    <name evidence="1" type="ORF">GA0070624_5484</name>
</gene>
<keyword evidence="2" id="KW-1185">Reference proteome</keyword>
<dbReference type="EMBL" id="FMHV01000002">
    <property type="protein sequence ID" value="SCL36189.1"/>
    <property type="molecule type" value="Genomic_DNA"/>
</dbReference>
<evidence type="ECO:0008006" key="3">
    <source>
        <dbReference type="Google" id="ProtNLM"/>
    </source>
</evidence>
<evidence type="ECO:0000313" key="2">
    <source>
        <dbReference type="Proteomes" id="UP000199413"/>
    </source>
</evidence>